<dbReference type="InterPro" id="IPR017892">
    <property type="entry name" value="Pkinase_C"/>
</dbReference>
<dbReference type="Gene3D" id="1.10.510.10">
    <property type="entry name" value="Transferase(Phosphotransferase) domain 1"/>
    <property type="match status" value="1"/>
</dbReference>
<dbReference type="Pfam" id="PF00069">
    <property type="entry name" value="Pkinase"/>
    <property type="match status" value="1"/>
</dbReference>
<evidence type="ECO:0000256" key="4">
    <source>
        <dbReference type="ARBA" id="ARBA00022741"/>
    </source>
</evidence>
<evidence type="ECO:0000256" key="3">
    <source>
        <dbReference type="ARBA" id="ARBA00022679"/>
    </source>
</evidence>
<dbReference type="InterPro" id="IPR000008">
    <property type="entry name" value="C2_dom"/>
</dbReference>
<protein>
    <recommendedName>
        <fullName evidence="14">AGC/AKT protein kinase</fullName>
    </recommendedName>
</protein>
<dbReference type="PROSITE" id="PS00108">
    <property type="entry name" value="PROTEIN_KINASE_ST"/>
    <property type="match status" value="1"/>
</dbReference>
<dbReference type="InterPro" id="IPR000961">
    <property type="entry name" value="AGC-kinase_C"/>
</dbReference>
<dbReference type="GeneID" id="91093932"/>
<dbReference type="GO" id="GO:0004674">
    <property type="term" value="F:protein serine/threonine kinase activity"/>
    <property type="evidence" value="ECO:0007669"/>
    <property type="project" value="UniProtKB-KW"/>
</dbReference>
<proteinExistence type="predicted"/>
<evidence type="ECO:0000259" key="9">
    <source>
        <dbReference type="PROSITE" id="PS50004"/>
    </source>
</evidence>
<dbReference type="GO" id="GO:0005524">
    <property type="term" value="F:ATP binding"/>
    <property type="evidence" value="ECO:0007669"/>
    <property type="project" value="UniProtKB-UniRule"/>
</dbReference>
<dbReference type="InterPro" id="IPR011009">
    <property type="entry name" value="Kinase-like_dom_sf"/>
</dbReference>
<evidence type="ECO:0000256" key="6">
    <source>
        <dbReference type="ARBA" id="ARBA00022840"/>
    </source>
</evidence>
<dbReference type="PROSITE" id="PS50004">
    <property type="entry name" value="C2"/>
    <property type="match status" value="1"/>
</dbReference>
<dbReference type="Pfam" id="PF00433">
    <property type="entry name" value="Pkinase_C"/>
    <property type="match status" value="2"/>
</dbReference>
<feature type="region of interest" description="Disordered" evidence="8">
    <location>
        <begin position="764"/>
        <end position="822"/>
    </location>
</feature>
<evidence type="ECO:0000256" key="1">
    <source>
        <dbReference type="ARBA" id="ARBA00022527"/>
    </source>
</evidence>
<dbReference type="FunFam" id="3.30.200.20:FF:000116">
    <property type="entry name" value="Non-specific serine/threonine protein kinase"/>
    <property type="match status" value="1"/>
</dbReference>
<keyword evidence="2" id="KW-0597">Phosphoprotein</keyword>
<evidence type="ECO:0000313" key="12">
    <source>
        <dbReference type="EMBL" id="WWC88352.1"/>
    </source>
</evidence>
<feature type="compositionally biased region" description="Polar residues" evidence="8">
    <location>
        <begin position="97"/>
        <end position="113"/>
    </location>
</feature>
<dbReference type="FunFam" id="1.10.510.10:FF:000008">
    <property type="entry name" value="Non-specific serine/threonine protein kinase"/>
    <property type="match status" value="1"/>
</dbReference>
<feature type="binding site" evidence="7">
    <location>
        <position position="494"/>
    </location>
    <ligand>
        <name>ATP</name>
        <dbReference type="ChEBI" id="CHEBI:30616"/>
    </ligand>
</feature>
<evidence type="ECO:0000259" key="11">
    <source>
        <dbReference type="PROSITE" id="PS51285"/>
    </source>
</evidence>
<evidence type="ECO:0000259" key="10">
    <source>
        <dbReference type="PROSITE" id="PS50011"/>
    </source>
</evidence>
<dbReference type="PROSITE" id="PS00107">
    <property type="entry name" value="PROTEIN_KINASE_ATP"/>
    <property type="match status" value="1"/>
</dbReference>
<dbReference type="SMART" id="SM00133">
    <property type="entry name" value="S_TK_X"/>
    <property type="match status" value="1"/>
</dbReference>
<dbReference type="SMART" id="SM00239">
    <property type="entry name" value="C2"/>
    <property type="match status" value="1"/>
</dbReference>
<keyword evidence="3" id="KW-0808">Transferase</keyword>
<evidence type="ECO:0000256" key="2">
    <source>
        <dbReference type="ARBA" id="ARBA00022553"/>
    </source>
</evidence>
<evidence type="ECO:0008006" key="14">
    <source>
        <dbReference type="Google" id="ProtNLM"/>
    </source>
</evidence>
<feature type="compositionally biased region" description="Low complexity" evidence="8">
    <location>
        <begin position="217"/>
        <end position="236"/>
    </location>
</feature>
<keyword evidence="5" id="KW-0418">Kinase</keyword>
<feature type="compositionally biased region" description="Basic and acidic residues" evidence="8">
    <location>
        <begin position="882"/>
        <end position="896"/>
    </location>
</feature>
<dbReference type="SUPFAM" id="SSF49562">
    <property type="entry name" value="C2 domain (Calcium/lipid-binding domain, CaLB)"/>
    <property type="match status" value="1"/>
</dbReference>
<dbReference type="PANTHER" id="PTHR24351">
    <property type="entry name" value="RIBOSOMAL PROTEIN S6 KINASE"/>
    <property type="match status" value="1"/>
</dbReference>
<accession>A0AAX4JSG9</accession>
<evidence type="ECO:0000256" key="8">
    <source>
        <dbReference type="SAM" id="MobiDB-lite"/>
    </source>
</evidence>
<dbReference type="SUPFAM" id="SSF56112">
    <property type="entry name" value="Protein kinase-like (PK-like)"/>
    <property type="match status" value="1"/>
</dbReference>
<feature type="region of interest" description="Disordered" evidence="8">
    <location>
        <begin position="839"/>
        <end position="896"/>
    </location>
</feature>
<feature type="region of interest" description="Disordered" evidence="8">
    <location>
        <begin position="332"/>
        <end position="366"/>
    </location>
</feature>
<dbReference type="AlphaFoldDB" id="A0AAX4JSG9"/>
<dbReference type="Gene3D" id="3.30.200.20">
    <property type="entry name" value="Phosphorylase Kinase, domain 1"/>
    <property type="match status" value="1"/>
</dbReference>
<feature type="domain" description="C2" evidence="9">
    <location>
        <begin position="230"/>
        <end position="421"/>
    </location>
</feature>
<dbReference type="RefSeq" id="XP_066075115.1">
    <property type="nucleotide sequence ID" value="XM_066219018.1"/>
</dbReference>
<dbReference type="InterPro" id="IPR008271">
    <property type="entry name" value="Ser/Thr_kinase_AS"/>
</dbReference>
<dbReference type="CDD" id="cd11651">
    <property type="entry name" value="YPK1_N_like"/>
    <property type="match status" value="1"/>
</dbReference>
<evidence type="ECO:0000256" key="5">
    <source>
        <dbReference type="ARBA" id="ARBA00022777"/>
    </source>
</evidence>
<dbReference type="Gene3D" id="2.60.40.150">
    <property type="entry name" value="C2 domain"/>
    <property type="match status" value="1"/>
</dbReference>
<feature type="domain" description="AGC-kinase C-terminal" evidence="11">
    <location>
        <begin position="715"/>
        <end position="842"/>
    </location>
</feature>
<dbReference type="PROSITE" id="PS51285">
    <property type="entry name" value="AGC_KINASE_CTER"/>
    <property type="match status" value="1"/>
</dbReference>
<keyword evidence="13" id="KW-1185">Reference proteome</keyword>
<keyword evidence="4 7" id="KW-0547">Nucleotide-binding</keyword>
<dbReference type="InterPro" id="IPR017441">
    <property type="entry name" value="Protein_kinase_ATP_BS"/>
</dbReference>
<organism evidence="12 13">
    <name type="scientific">Kwoniella dendrophila CBS 6074</name>
    <dbReference type="NCBI Taxonomy" id="1295534"/>
    <lineage>
        <taxon>Eukaryota</taxon>
        <taxon>Fungi</taxon>
        <taxon>Dikarya</taxon>
        <taxon>Basidiomycota</taxon>
        <taxon>Agaricomycotina</taxon>
        <taxon>Tremellomycetes</taxon>
        <taxon>Tremellales</taxon>
        <taxon>Cryptococcaceae</taxon>
        <taxon>Kwoniella</taxon>
    </lineage>
</organism>
<feature type="compositionally biased region" description="Polar residues" evidence="8">
    <location>
        <begin position="184"/>
        <end position="202"/>
    </location>
</feature>
<evidence type="ECO:0000313" key="13">
    <source>
        <dbReference type="Proteomes" id="UP001355207"/>
    </source>
</evidence>
<evidence type="ECO:0000256" key="7">
    <source>
        <dbReference type="PROSITE-ProRule" id="PRU10141"/>
    </source>
</evidence>
<keyword evidence="1" id="KW-0723">Serine/threonine-protein kinase</keyword>
<gene>
    <name evidence="12" type="ORF">L201_003262</name>
</gene>
<feature type="compositionally biased region" description="Polar residues" evidence="8">
    <location>
        <begin position="32"/>
        <end position="42"/>
    </location>
</feature>
<dbReference type="Proteomes" id="UP001355207">
    <property type="component" value="Chromosome 4"/>
</dbReference>
<feature type="compositionally biased region" description="Polar residues" evidence="8">
    <location>
        <begin position="783"/>
        <end position="801"/>
    </location>
</feature>
<reference evidence="12 13" key="1">
    <citation type="submission" date="2024-01" db="EMBL/GenBank/DDBJ databases">
        <title>Comparative genomics of Cryptococcus and Kwoniella reveals pathogenesis evolution and contrasting modes of karyotype evolution via chromosome fusion or intercentromeric recombination.</title>
        <authorList>
            <person name="Coelho M.A."/>
            <person name="David-Palma M."/>
            <person name="Shea T."/>
            <person name="Bowers K."/>
            <person name="McGinley-Smith S."/>
            <person name="Mohammad A.W."/>
            <person name="Gnirke A."/>
            <person name="Yurkov A.M."/>
            <person name="Nowrousian M."/>
            <person name="Sun S."/>
            <person name="Cuomo C.A."/>
            <person name="Heitman J."/>
        </authorList>
    </citation>
    <scope>NUCLEOTIDE SEQUENCE [LARGE SCALE GENOMIC DNA]</scope>
    <source>
        <strain evidence="12 13">CBS 6074</strain>
    </source>
</reference>
<feature type="compositionally biased region" description="Gly residues" evidence="8">
    <location>
        <begin position="79"/>
        <end position="96"/>
    </location>
</feature>
<dbReference type="PROSITE" id="PS50011">
    <property type="entry name" value="PROTEIN_KINASE_DOM"/>
    <property type="match status" value="1"/>
</dbReference>
<feature type="compositionally biased region" description="Acidic residues" evidence="8">
    <location>
        <begin position="848"/>
        <end position="881"/>
    </location>
</feature>
<sequence>MLKGVKQLWPSSHHHNNNNNNNSNHTERDTHSPTLSPSQSFASLGGPADQATPRASAHPTANPFDSATVPTIQQQQQYTGGGGGGGTGTITPGGNGLSRSTASLSLDPNSKRPNSPAVGSIGLPGSGGPRTPTSHGFMPLPLGTPGAGQPTTGVTVGDSVGMNTGMGFGLHEPPKMRKAMSKLNDGSPTTTSEINSTSTGNPPDTIPAPPETDQPMNSNSSTSAGSSATNTGGTSTPQHREGGGPRGTLNVKVISARGLAVTNQPDGSPPQPYVVIQFEQNEYVSCPPHQTTSHTAVPFTQSTPQPLGAPGNLTRSTSGLGVGAISRAFADAVGRSKSRREADGSGTMTPRAEEPSNGGSWLGKPGPGDPIWKEEVTFDLTSNRSALHVSVYDKGRAGEGFLGMLDIKPVLQDGYTLDNWYKLATRGEEHVTGEIWIQMTYKVVRKSLSLKPSDFEFLKLIGRGTFGRVFQVRKKDTRRIYAMKVLSKKEIVAKKEVAHTIGERKILQRSLECPFLVGLKFSFQTDRDLYFVTDYKCGGELFWHLQKEGRFQEDRARFYIAELILALEHLHKYDIVYRDLKPENILLDATGHVALCDFGLSKPDLSDDKLTNTFCGTTEYLAPEVLLDEKGYGKHVDFWSLGVLLFEMCCGWSPFYAEQTQEMYRLICYGKIRFPKHVIDDDGKQFVKGLLNRNPQNRLGARRGTEELKEHPFFKSIDWDLLYKKQITPPFKPIVDSDESVANFDPEFTNSSLIEAGIIPWEENESTSAPQSGKHSYLGPGGSLSSASHMNNAAPGSNSGMAINKPQRPPLPGASGSPLTSSVQENFRGFTYTGESLMPHSMLAEQQMDSDSDPENAVDDEDDDEDEEEEDEDEYEDDADADGLRTRRQSDVDMDQ</sequence>
<dbReference type="SMART" id="SM00220">
    <property type="entry name" value="S_TKc"/>
    <property type="match status" value="1"/>
</dbReference>
<dbReference type="EMBL" id="CP144101">
    <property type="protein sequence ID" value="WWC88352.1"/>
    <property type="molecule type" value="Genomic_DNA"/>
</dbReference>
<dbReference type="InterPro" id="IPR000719">
    <property type="entry name" value="Prot_kinase_dom"/>
</dbReference>
<name>A0AAX4JSG9_9TREE</name>
<keyword evidence="6 7" id="KW-0067">ATP-binding</keyword>
<dbReference type="Pfam" id="PF00168">
    <property type="entry name" value="C2"/>
    <property type="match status" value="2"/>
</dbReference>
<dbReference type="InterPro" id="IPR035892">
    <property type="entry name" value="C2_domain_sf"/>
</dbReference>
<feature type="domain" description="Protein kinase" evidence="10">
    <location>
        <begin position="455"/>
        <end position="714"/>
    </location>
</feature>
<feature type="region of interest" description="Disordered" evidence="8">
    <location>
        <begin position="300"/>
        <end position="319"/>
    </location>
</feature>
<feature type="region of interest" description="Disordered" evidence="8">
    <location>
        <begin position="1"/>
        <end position="249"/>
    </location>
</feature>